<accession>A0A848FD95</accession>
<keyword evidence="2" id="KW-1185">Reference proteome</keyword>
<protein>
    <submittedName>
        <fullName evidence="1">Uncharacterized protein</fullName>
    </submittedName>
</protein>
<gene>
    <name evidence="1" type="ORF">HHL10_18455</name>
</gene>
<organism evidence="1 2">
    <name type="scientific">Azohydromonas caseinilytica</name>
    <dbReference type="NCBI Taxonomy" id="2728836"/>
    <lineage>
        <taxon>Bacteria</taxon>
        <taxon>Pseudomonadati</taxon>
        <taxon>Pseudomonadota</taxon>
        <taxon>Betaproteobacteria</taxon>
        <taxon>Burkholderiales</taxon>
        <taxon>Sphaerotilaceae</taxon>
        <taxon>Azohydromonas</taxon>
    </lineage>
</organism>
<dbReference type="EMBL" id="JABBFW010000014">
    <property type="protein sequence ID" value="NML16966.1"/>
    <property type="molecule type" value="Genomic_DNA"/>
</dbReference>
<reference evidence="1 2" key="1">
    <citation type="submission" date="2020-04" db="EMBL/GenBank/DDBJ databases">
        <title>Azohydromonas sp. isolated from soil.</title>
        <authorList>
            <person name="Dahal R.H."/>
        </authorList>
    </citation>
    <scope>NUCLEOTIDE SEQUENCE [LARGE SCALE GENOMIC DNA]</scope>
    <source>
        <strain evidence="1 2">G-1-1-14</strain>
    </source>
</reference>
<evidence type="ECO:0000313" key="2">
    <source>
        <dbReference type="Proteomes" id="UP000574067"/>
    </source>
</evidence>
<evidence type="ECO:0000313" key="1">
    <source>
        <dbReference type="EMBL" id="NML16966.1"/>
    </source>
</evidence>
<dbReference type="AlphaFoldDB" id="A0A848FD95"/>
<proteinExistence type="predicted"/>
<comment type="caution">
    <text evidence="1">The sequence shown here is derived from an EMBL/GenBank/DDBJ whole genome shotgun (WGS) entry which is preliminary data.</text>
</comment>
<name>A0A848FD95_9BURK</name>
<sequence length="83" mass="9220">MNTPKQPPKSPVTDLDELARTDAMITRCEARITAQLELLASLSPWEPKSQTVRDEVDVEEGVLQGLRDQRLRLLSAAKEPPAP</sequence>
<dbReference type="RefSeq" id="WP_169161872.1">
    <property type="nucleotide sequence ID" value="NZ_JABBFW010000014.1"/>
</dbReference>
<dbReference type="Proteomes" id="UP000574067">
    <property type="component" value="Unassembled WGS sequence"/>
</dbReference>